<dbReference type="OrthoDB" id="1402717at2"/>
<accession>A0A1H8R3I9</accession>
<evidence type="ECO:0000256" key="4">
    <source>
        <dbReference type="ARBA" id="ARBA00023315"/>
    </source>
</evidence>
<dbReference type="RefSeq" id="WP_091940686.1">
    <property type="nucleotide sequence ID" value="NZ_FOEE01000002.1"/>
</dbReference>
<keyword evidence="11" id="KW-1185">Reference proteome</keyword>
<protein>
    <recommendedName>
        <fullName evidence="5">Probable acetyl-CoA acetyltransferase</fullName>
        <ecNumber evidence="2">2.3.1.9</ecNumber>
    </recommendedName>
</protein>
<dbReference type="CDD" id="cd00751">
    <property type="entry name" value="thiolase"/>
    <property type="match status" value="1"/>
</dbReference>
<dbReference type="Proteomes" id="UP000198960">
    <property type="component" value="Unassembled WGS sequence"/>
</dbReference>
<dbReference type="PANTHER" id="PTHR18919:SF107">
    <property type="entry name" value="ACETYL-COA ACETYLTRANSFERASE, CYTOSOLIC"/>
    <property type="match status" value="1"/>
</dbReference>
<comment type="similarity">
    <text evidence="1 6">Belongs to the thiolase-like superfamily. Thiolase family.</text>
</comment>
<feature type="region of interest" description="Disordered" evidence="7">
    <location>
        <begin position="46"/>
        <end position="66"/>
    </location>
</feature>
<dbReference type="InterPro" id="IPR016039">
    <property type="entry name" value="Thiolase-like"/>
</dbReference>
<dbReference type="STRING" id="673521.SAMN05660991_00980"/>
<dbReference type="InterPro" id="IPR020616">
    <property type="entry name" value="Thiolase_N"/>
</dbReference>
<evidence type="ECO:0000256" key="3">
    <source>
        <dbReference type="ARBA" id="ARBA00022679"/>
    </source>
</evidence>
<organism evidence="10 11">
    <name type="scientific">Trujillonella endophytica</name>
    <dbReference type="NCBI Taxonomy" id="673521"/>
    <lineage>
        <taxon>Bacteria</taxon>
        <taxon>Bacillati</taxon>
        <taxon>Actinomycetota</taxon>
        <taxon>Actinomycetes</taxon>
        <taxon>Geodermatophilales</taxon>
        <taxon>Geodermatophilaceae</taxon>
        <taxon>Trujillonella</taxon>
    </lineage>
</organism>
<evidence type="ECO:0000256" key="6">
    <source>
        <dbReference type="RuleBase" id="RU003557"/>
    </source>
</evidence>
<evidence type="ECO:0000256" key="7">
    <source>
        <dbReference type="SAM" id="MobiDB-lite"/>
    </source>
</evidence>
<evidence type="ECO:0000256" key="2">
    <source>
        <dbReference type="ARBA" id="ARBA00012705"/>
    </source>
</evidence>
<feature type="compositionally biased region" description="Gly residues" evidence="7">
    <location>
        <begin position="46"/>
        <end position="58"/>
    </location>
</feature>
<dbReference type="PROSITE" id="PS51257">
    <property type="entry name" value="PROKAR_LIPOPROTEIN"/>
    <property type="match status" value="1"/>
</dbReference>
<sequence length="397" mass="39356">MSRDDAPVVVAARRTPIGTAGHGLAGCTAADLAAAVVADLTAGPESGLGSGPGSGPGAAPGSVPGDVPVREVVLGNCTGPGGDVARVAALQAGLPVTVPGLTVDRQCGSGLAAIVLAVAQLRGETGAVLAGGVESASTAPWRLWPPRGEEPAARYERAPFAPAEIGDPDMGPAADRIAGEHGIGREAQDAYAARSHARAVATQQAGGFAAELVPVAGLDRDERPRPGLTEQRLARLRPAFVAGGTVTAGNSCGINDGAAAVTLVDAGTHRRLGVPGLRVLATATAGVDPNRPGLGIVPAARQALDRAGRTLDEVDVVEFNEAFAGQVLACCAELELDPERVCREGGALALGHPWGASGAVLVVRLFAQLLRGGAGRTGLAAIAVGGGQGVALVVEAC</sequence>
<feature type="domain" description="Thiolase N-terminal" evidence="8">
    <location>
        <begin position="69"/>
        <end position="265"/>
    </location>
</feature>
<dbReference type="PIRSF" id="PIRSF000429">
    <property type="entry name" value="Ac-CoA_Ac_transf"/>
    <property type="match status" value="1"/>
</dbReference>
<proteinExistence type="inferred from homology"/>
<dbReference type="InterPro" id="IPR002155">
    <property type="entry name" value="Thiolase"/>
</dbReference>
<dbReference type="PANTHER" id="PTHR18919">
    <property type="entry name" value="ACETYL-COA C-ACYLTRANSFERASE"/>
    <property type="match status" value="1"/>
</dbReference>
<dbReference type="Pfam" id="PF02803">
    <property type="entry name" value="Thiolase_C"/>
    <property type="match status" value="1"/>
</dbReference>
<feature type="domain" description="Thiolase C-terminal" evidence="9">
    <location>
        <begin position="279"/>
        <end position="395"/>
    </location>
</feature>
<dbReference type="AlphaFoldDB" id="A0A1H8R3I9"/>
<keyword evidence="4 6" id="KW-0012">Acyltransferase</keyword>
<dbReference type="Gene3D" id="3.40.47.10">
    <property type="match status" value="1"/>
</dbReference>
<reference evidence="11" key="1">
    <citation type="submission" date="2016-10" db="EMBL/GenBank/DDBJ databases">
        <authorList>
            <person name="Varghese N."/>
            <person name="Submissions S."/>
        </authorList>
    </citation>
    <scope>NUCLEOTIDE SEQUENCE [LARGE SCALE GENOMIC DNA]</scope>
    <source>
        <strain evidence="11">DSM 45413</strain>
    </source>
</reference>
<evidence type="ECO:0000256" key="5">
    <source>
        <dbReference type="ARBA" id="ARBA00040529"/>
    </source>
</evidence>
<dbReference type="EMBL" id="FOEE01000002">
    <property type="protein sequence ID" value="SEO61035.1"/>
    <property type="molecule type" value="Genomic_DNA"/>
</dbReference>
<dbReference type="NCBIfam" id="TIGR01930">
    <property type="entry name" value="AcCoA-C-Actrans"/>
    <property type="match status" value="1"/>
</dbReference>
<evidence type="ECO:0000313" key="10">
    <source>
        <dbReference type="EMBL" id="SEO61035.1"/>
    </source>
</evidence>
<evidence type="ECO:0000259" key="9">
    <source>
        <dbReference type="Pfam" id="PF02803"/>
    </source>
</evidence>
<name>A0A1H8R3I9_9ACTN</name>
<dbReference type="Pfam" id="PF00108">
    <property type="entry name" value="Thiolase_N"/>
    <property type="match status" value="1"/>
</dbReference>
<dbReference type="EC" id="2.3.1.9" evidence="2"/>
<evidence type="ECO:0000256" key="1">
    <source>
        <dbReference type="ARBA" id="ARBA00010982"/>
    </source>
</evidence>
<dbReference type="SUPFAM" id="SSF53901">
    <property type="entry name" value="Thiolase-like"/>
    <property type="match status" value="2"/>
</dbReference>
<evidence type="ECO:0000313" key="11">
    <source>
        <dbReference type="Proteomes" id="UP000198960"/>
    </source>
</evidence>
<evidence type="ECO:0000259" key="8">
    <source>
        <dbReference type="Pfam" id="PF00108"/>
    </source>
</evidence>
<keyword evidence="3 6" id="KW-0808">Transferase</keyword>
<dbReference type="InterPro" id="IPR020617">
    <property type="entry name" value="Thiolase_C"/>
</dbReference>
<gene>
    <name evidence="10" type="ORF">SAMN05660991_00980</name>
</gene>
<dbReference type="GO" id="GO:0003985">
    <property type="term" value="F:acetyl-CoA C-acetyltransferase activity"/>
    <property type="evidence" value="ECO:0007669"/>
    <property type="project" value="UniProtKB-EC"/>
</dbReference>